<evidence type="ECO:0000313" key="1">
    <source>
        <dbReference type="EMBL" id="KII60809.1"/>
    </source>
</evidence>
<dbReference type="Proteomes" id="UP000031668">
    <property type="component" value="Unassembled WGS sequence"/>
</dbReference>
<evidence type="ECO:0000313" key="2">
    <source>
        <dbReference type="Proteomes" id="UP000031668"/>
    </source>
</evidence>
<sequence length="164" mass="19186">MAPIDFYHVLEDQDDQGLISQSKRLFRFYFIRVKNKIQIILIFLESTKTRQLVGIIFVIQQNSEIGYTIWSHPCGEYSQISTGIPQLNNETTRHNIEFLGTNGTHTLRIEWDSTELYIWENSNVSAGANRYSEFCANPFEVQLYCHPFFGIDQFCMKHKSPNDH</sequence>
<dbReference type="EMBL" id="JWZT01005421">
    <property type="protein sequence ID" value="KII60809.1"/>
    <property type="molecule type" value="Genomic_DNA"/>
</dbReference>
<reference evidence="1 2" key="1">
    <citation type="journal article" date="2014" name="Genome Biol. Evol.">
        <title>The genome of the myxosporean Thelohanellus kitauei shows adaptations to nutrient acquisition within its fish host.</title>
        <authorList>
            <person name="Yang Y."/>
            <person name="Xiong J."/>
            <person name="Zhou Z."/>
            <person name="Huo F."/>
            <person name="Miao W."/>
            <person name="Ran C."/>
            <person name="Liu Y."/>
            <person name="Zhang J."/>
            <person name="Feng J."/>
            <person name="Wang M."/>
            <person name="Wang M."/>
            <person name="Wang L."/>
            <person name="Yao B."/>
        </authorList>
    </citation>
    <scope>NUCLEOTIDE SEQUENCE [LARGE SCALE GENOMIC DNA]</scope>
    <source>
        <strain evidence="1">Wuqing</strain>
    </source>
</reference>
<protein>
    <submittedName>
        <fullName evidence="1">Uncharacterized protein</fullName>
    </submittedName>
</protein>
<keyword evidence="2" id="KW-1185">Reference proteome</keyword>
<name>A0A0C2M912_THEKT</name>
<gene>
    <name evidence="1" type="ORF">RF11_10877</name>
</gene>
<organism evidence="1 2">
    <name type="scientific">Thelohanellus kitauei</name>
    <name type="common">Myxosporean</name>
    <dbReference type="NCBI Taxonomy" id="669202"/>
    <lineage>
        <taxon>Eukaryota</taxon>
        <taxon>Metazoa</taxon>
        <taxon>Cnidaria</taxon>
        <taxon>Myxozoa</taxon>
        <taxon>Myxosporea</taxon>
        <taxon>Bivalvulida</taxon>
        <taxon>Platysporina</taxon>
        <taxon>Myxobolidae</taxon>
        <taxon>Thelohanellus</taxon>
    </lineage>
</organism>
<proteinExistence type="predicted"/>
<comment type="caution">
    <text evidence="1">The sequence shown here is derived from an EMBL/GenBank/DDBJ whole genome shotgun (WGS) entry which is preliminary data.</text>
</comment>
<accession>A0A0C2M912</accession>
<dbReference type="AlphaFoldDB" id="A0A0C2M912"/>